<dbReference type="GO" id="GO:0005506">
    <property type="term" value="F:iron ion binding"/>
    <property type="evidence" value="ECO:0007669"/>
    <property type="project" value="InterPro"/>
</dbReference>
<comment type="similarity">
    <text evidence="2 7">Belongs to the cytochrome P450 family.</text>
</comment>
<comment type="cofactor">
    <cofactor evidence="1 6">
        <name>heme</name>
        <dbReference type="ChEBI" id="CHEBI:30413"/>
    </cofactor>
</comment>
<dbReference type="PANTHER" id="PTHR24305:SF166">
    <property type="entry name" value="CYTOCHROME P450 12A4, MITOCHONDRIAL-RELATED"/>
    <property type="match status" value="1"/>
</dbReference>
<dbReference type="InterPro" id="IPR050121">
    <property type="entry name" value="Cytochrome_P450_monoxygenase"/>
</dbReference>
<keyword evidence="9" id="KW-1185">Reference proteome</keyword>
<proteinExistence type="inferred from homology"/>
<keyword evidence="3 6" id="KW-0479">Metal-binding</keyword>
<keyword evidence="4 7" id="KW-0560">Oxidoreductase</keyword>
<gene>
    <name evidence="8" type="ORF">ASPSYDRAFT_82808</name>
</gene>
<accession>A0A1L9T0F1</accession>
<keyword evidence="7" id="KW-0503">Monooxygenase</keyword>
<feature type="binding site" description="axial binding residue" evidence="6">
    <location>
        <position position="409"/>
    </location>
    <ligand>
        <name>heme</name>
        <dbReference type="ChEBI" id="CHEBI:30413"/>
    </ligand>
    <ligandPart>
        <name>Fe</name>
        <dbReference type="ChEBI" id="CHEBI:18248"/>
    </ligandPart>
</feature>
<organism evidence="8 9">
    <name type="scientific">Aspergillus sydowii CBS 593.65</name>
    <dbReference type="NCBI Taxonomy" id="1036612"/>
    <lineage>
        <taxon>Eukaryota</taxon>
        <taxon>Fungi</taxon>
        <taxon>Dikarya</taxon>
        <taxon>Ascomycota</taxon>
        <taxon>Pezizomycotina</taxon>
        <taxon>Eurotiomycetes</taxon>
        <taxon>Eurotiomycetidae</taxon>
        <taxon>Eurotiales</taxon>
        <taxon>Aspergillaceae</taxon>
        <taxon>Aspergillus</taxon>
        <taxon>Aspergillus subgen. Nidulantes</taxon>
    </lineage>
</organism>
<evidence type="ECO:0000256" key="3">
    <source>
        <dbReference type="ARBA" id="ARBA00022723"/>
    </source>
</evidence>
<evidence type="ECO:0000256" key="2">
    <source>
        <dbReference type="ARBA" id="ARBA00010617"/>
    </source>
</evidence>
<dbReference type="InterPro" id="IPR002401">
    <property type="entry name" value="Cyt_P450_E_grp-I"/>
</dbReference>
<dbReference type="AlphaFoldDB" id="A0A1L9T0F1"/>
<evidence type="ECO:0000256" key="5">
    <source>
        <dbReference type="ARBA" id="ARBA00023004"/>
    </source>
</evidence>
<dbReference type="GO" id="GO:0044550">
    <property type="term" value="P:secondary metabolite biosynthetic process"/>
    <property type="evidence" value="ECO:0007669"/>
    <property type="project" value="UniProtKB-ARBA"/>
</dbReference>
<keyword evidence="6 7" id="KW-0349">Heme</keyword>
<evidence type="ECO:0000256" key="4">
    <source>
        <dbReference type="ARBA" id="ARBA00023002"/>
    </source>
</evidence>
<evidence type="ECO:0000313" key="8">
    <source>
        <dbReference type="EMBL" id="OJJ52898.1"/>
    </source>
</evidence>
<dbReference type="RefSeq" id="XP_040696704.1">
    <property type="nucleotide sequence ID" value="XM_040851173.1"/>
</dbReference>
<sequence length="466" mass="52847">MVYALTLHPLRKIPGPLFARCSDLWGRYQNMYGRKSHQIHAAHKKYGPVVRIAPNTLSFADPSVVRQIYMSKIFVKEESFYRAKRIFHENHLLSFRDPEAHHQRRKLLSRGFSQAALSEFEPQIISKINTLLQQWSSLAVKSPSVDVFPWVHMLGFDTIYNLMFGEDPGTLKTGKEHTVMPWFRSWRQTYIFKELFPSLETRGPYIPGRIGDYFRDVQKWKNLAMEIVKSCRENGTETPFLSKVLHGEDAFLGRQLTDSELAEECMGAMFGGSGTTATTFIYLLWEVLQQPEVVQKLQAELDSAFPARGTAPDSTTCSSLPYVQAVLNETLRIHPATIAVLPRTAIADTTLGGVQIPRGTNVATQNLTIHRDPEAFANPDEFIPERWLTGDTTLLKQALIPFSVGPRKCIGSNLAEMELRLVIASFFLRFNASIDPIMKDSDMAMYDTFNMAPVGKKLVLRLEERA</sequence>
<dbReference type="GO" id="GO:0020037">
    <property type="term" value="F:heme binding"/>
    <property type="evidence" value="ECO:0007669"/>
    <property type="project" value="InterPro"/>
</dbReference>
<dbReference type="InterPro" id="IPR036396">
    <property type="entry name" value="Cyt_P450_sf"/>
</dbReference>
<dbReference type="PRINTS" id="PR00463">
    <property type="entry name" value="EP450I"/>
</dbReference>
<dbReference type="GeneID" id="63767246"/>
<dbReference type="VEuPathDB" id="FungiDB:ASPSYDRAFT_82808"/>
<dbReference type="Pfam" id="PF00067">
    <property type="entry name" value="p450"/>
    <property type="match status" value="1"/>
</dbReference>
<dbReference type="PANTHER" id="PTHR24305">
    <property type="entry name" value="CYTOCHROME P450"/>
    <property type="match status" value="1"/>
</dbReference>
<evidence type="ECO:0000313" key="9">
    <source>
        <dbReference type="Proteomes" id="UP000184356"/>
    </source>
</evidence>
<dbReference type="PRINTS" id="PR00385">
    <property type="entry name" value="P450"/>
</dbReference>
<dbReference type="InterPro" id="IPR017972">
    <property type="entry name" value="Cyt_P450_CS"/>
</dbReference>
<keyword evidence="5 6" id="KW-0408">Iron</keyword>
<dbReference type="GO" id="GO:0004497">
    <property type="term" value="F:monooxygenase activity"/>
    <property type="evidence" value="ECO:0007669"/>
    <property type="project" value="UniProtKB-KW"/>
</dbReference>
<dbReference type="GO" id="GO:0016705">
    <property type="term" value="F:oxidoreductase activity, acting on paired donors, with incorporation or reduction of molecular oxygen"/>
    <property type="evidence" value="ECO:0007669"/>
    <property type="project" value="InterPro"/>
</dbReference>
<dbReference type="Proteomes" id="UP000184356">
    <property type="component" value="Unassembled WGS sequence"/>
</dbReference>
<name>A0A1L9T0F1_9EURO</name>
<evidence type="ECO:0000256" key="6">
    <source>
        <dbReference type="PIRSR" id="PIRSR602401-1"/>
    </source>
</evidence>
<dbReference type="EMBL" id="KV878599">
    <property type="protein sequence ID" value="OJJ52898.1"/>
    <property type="molecule type" value="Genomic_DNA"/>
</dbReference>
<protein>
    <recommendedName>
        <fullName evidence="10">Cytochrome P450</fullName>
    </recommendedName>
</protein>
<dbReference type="STRING" id="1036612.A0A1L9T0F1"/>
<dbReference type="InterPro" id="IPR001128">
    <property type="entry name" value="Cyt_P450"/>
</dbReference>
<evidence type="ECO:0000256" key="1">
    <source>
        <dbReference type="ARBA" id="ARBA00001971"/>
    </source>
</evidence>
<dbReference type="PROSITE" id="PS00086">
    <property type="entry name" value="CYTOCHROME_P450"/>
    <property type="match status" value="1"/>
</dbReference>
<dbReference type="Gene3D" id="1.10.630.10">
    <property type="entry name" value="Cytochrome P450"/>
    <property type="match status" value="1"/>
</dbReference>
<dbReference type="OrthoDB" id="1470350at2759"/>
<reference evidence="9" key="1">
    <citation type="journal article" date="2017" name="Genome Biol.">
        <title>Comparative genomics reveals high biological diversity and specific adaptations in the industrially and medically important fungal genus Aspergillus.</title>
        <authorList>
            <person name="de Vries R.P."/>
            <person name="Riley R."/>
            <person name="Wiebenga A."/>
            <person name="Aguilar-Osorio G."/>
            <person name="Amillis S."/>
            <person name="Uchima C.A."/>
            <person name="Anderluh G."/>
            <person name="Asadollahi M."/>
            <person name="Askin M."/>
            <person name="Barry K."/>
            <person name="Battaglia E."/>
            <person name="Bayram O."/>
            <person name="Benocci T."/>
            <person name="Braus-Stromeyer S.A."/>
            <person name="Caldana C."/>
            <person name="Canovas D."/>
            <person name="Cerqueira G.C."/>
            <person name="Chen F."/>
            <person name="Chen W."/>
            <person name="Choi C."/>
            <person name="Clum A."/>
            <person name="Dos Santos R.A."/>
            <person name="Damasio A.R."/>
            <person name="Diallinas G."/>
            <person name="Emri T."/>
            <person name="Fekete E."/>
            <person name="Flipphi M."/>
            <person name="Freyberg S."/>
            <person name="Gallo A."/>
            <person name="Gournas C."/>
            <person name="Habgood R."/>
            <person name="Hainaut M."/>
            <person name="Harispe M.L."/>
            <person name="Henrissat B."/>
            <person name="Hilden K.S."/>
            <person name="Hope R."/>
            <person name="Hossain A."/>
            <person name="Karabika E."/>
            <person name="Karaffa L."/>
            <person name="Karanyi Z."/>
            <person name="Krasevec N."/>
            <person name="Kuo A."/>
            <person name="Kusch H."/>
            <person name="LaButti K."/>
            <person name="Lagendijk E.L."/>
            <person name="Lapidus A."/>
            <person name="Levasseur A."/>
            <person name="Lindquist E."/>
            <person name="Lipzen A."/>
            <person name="Logrieco A.F."/>
            <person name="MacCabe A."/>
            <person name="Maekelae M.R."/>
            <person name="Malavazi I."/>
            <person name="Melin P."/>
            <person name="Meyer V."/>
            <person name="Mielnichuk N."/>
            <person name="Miskei M."/>
            <person name="Molnar A.P."/>
            <person name="Mule G."/>
            <person name="Ngan C.Y."/>
            <person name="Orejas M."/>
            <person name="Orosz E."/>
            <person name="Ouedraogo J.P."/>
            <person name="Overkamp K.M."/>
            <person name="Park H.-S."/>
            <person name="Perrone G."/>
            <person name="Piumi F."/>
            <person name="Punt P.J."/>
            <person name="Ram A.F."/>
            <person name="Ramon A."/>
            <person name="Rauscher S."/>
            <person name="Record E."/>
            <person name="Riano-Pachon D.M."/>
            <person name="Robert V."/>
            <person name="Roehrig J."/>
            <person name="Ruller R."/>
            <person name="Salamov A."/>
            <person name="Salih N.S."/>
            <person name="Samson R.A."/>
            <person name="Sandor E."/>
            <person name="Sanguinetti M."/>
            <person name="Schuetze T."/>
            <person name="Sepcic K."/>
            <person name="Shelest E."/>
            <person name="Sherlock G."/>
            <person name="Sophianopoulou V."/>
            <person name="Squina F.M."/>
            <person name="Sun H."/>
            <person name="Susca A."/>
            <person name="Todd R.B."/>
            <person name="Tsang A."/>
            <person name="Unkles S.E."/>
            <person name="van de Wiele N."/>
            <person name="van Rossen-Uffink D."/>
            <person name="Oliveira J.V."/>
            <person name="Vesth T.C."/>
            <person name="Visser J."/>
            <person name="Yu J.-H."/>
            <person name="Zhou M."/>
            <person name="Andersen M.R."/>
            <person name="Archer D.B."/>
            <person name="Baker S.E."/>
            <person name="Benoit I."/>
            <person name="Brakhage A.A."/>
            <person name="Braus G.H."/>
            <person name="Fischer R."/>
            <person name="Frisvad J.C."/>
            <person name="Goldman G.H."/>
            <person name="Houbraken J."/>
            <person name="Oakley B."/>
            <person name="Pocsi I."/>
            <person name="Scazzocchio C."/>
            <person name="Seiboth B."/>
            <person name="vanKuyk P.A."/>
            <person name="Wortman J."/>
            <person name="Dyer P.S."/>
            <person name="Grigoriev I.V."/>
        </authorList>
    </citation>
    <scope>NUCLEOTIDE SEQUENCE [LARGE SCALE GENOMIC DNA]</scope>
    <source>
        <strain evidence="9">CBS 593.65</strain>
    </source>
</reference>
<dbReference type="SUPFAM" id="SSF48264">
    <property type="entry name" value="Cytochrome P450"/>
    <property type="match status" value="1"/>
</dbReference>
<evidence type="ECO:0000256" key="7">
    <source>
        <dbReference type="RuleBase" id="RU000461"/>
    </source>
</evidence>
<evidence type="ECO:0008006" key="10">
    <source>
        <dbReference type="Google" id="ProtNLM"/>
    </source>
</evidence>